<sequence length="237" mass="26627">MKYALALMAASASLDQAQATFFFGKTWQNAPMYNTPGQMDNYYCNEKQKSGWDWQGLPDGQVSTYDGLALKGFSVMSGGSASKRDLRNRGLLDKFITGESSPDMNESPSIESPDNTFSIDSFEMSTEFDTRMEFHYEMEDGSICKTTQDSGTDITTIVNSQCGGAKKVTFIHPEDPQQNNEKRTLGKLGKKKKFWKKKCKTKIHKVKWHCKKKMKPSTTPIVTQPGTVTQPARNHPH</sequence>
<gene>
    <name evidence="2" type="ORF">CDD82_6273</name>
</gene>
<dbReference type="OrthoDB" id="5431405at2759"/>
<comment type="caution">
    <text evidence="2">The sequence shown here is derived from an EMBL/GenBank/DDBJ whole genome shotgun (WGS) entry which is preliminary data.</text>
</comment>
<accession>A0A2C5YWM1</accession>
<evidence type="ECO:0000256" key="1">
    <source>
        <dbReference type="SAM" id="MobiDB-lite"/>
    </source>
</evidence>
<protein>
    <submittedName>
        <fullName evidence="2">Uncharacterized protein</fullName>
    </submittedName>
</protein>
<feature type="compositionally biased region" description="Polar residues" evidence="1">
    <location>
        <begin position="98"/>
        <end position="116"/>
    </location>
</feature>
<evidence type="ECO:0000313" key="3">
    <source>
        <dbReference type="Proteomes" id="UP000224854"/>
    </source>
</evidence>
<dbReference type="EMBL" id="NJEU01000631">
    <property type="protein sequence ID" value="PHH71920.1"/>
    <property type="molecule type" value="Genomic_DNA"/>
</dbReference>
<proteinExistence type="predicted"/>
<dbReference type="AlphaFoldDB" id="A0A2C5YWM1"/>
<feature type="region of interest" description="Disordered" evidence="1">
    <location>
        <begin position="213"/>
        <end position="237"/>
    </location>
</feature>
<organism evidence="2 3">
    <name type="scientific">Ophiocordyceps australis</name>
    <dbReference type="NCBI Taxonomy" id="1399860"/>
    <lineage>
        <taxon>Eukaryota</taxon>
        <taxon>Fungi</taxon>
        <taxon>Dikarya</taxon>
        <taxon>Ascomycota</taxon>
        <taxon>Pezizomycotina</taxon>
        <taxon>Sordariomycetes</taxon>
        <taxon>Hypocreomycetidae</taxon>
        <taxon>Hypocreales</taxon>
        <taxon>Ophiocordycipitaceae</taxon>
        <taxon>Ophiocordyceps</taxon>
    </lineage>
</organism>
<name>A0A2C5YWM1_9HYPO</name>
<feature type="compositionally biased region" description="Polar residues" evidence="1">
    <location>
        <begin position="216"/>
        <end position="237"/>
    </location>
</feature>
<evidence type="ECO:0000313" key="2">
    <source>
        <dbReference type="EMBL" id="PHH71920.1"/>
    </source>
</evidence>
<feature type="region of interest" description="Disordered" evidence="1">
    <location>
        <begin position="97"/>
        <end position="116"/>
    </location>
</feature>
<dbReference type="Proteomes" id="UP000224854">
    <property type="component" value="Unassembled WGS sequence"/>
</dbReference>
<keyword evidence="3" id="KW-1185">Reference proteome</keyword>
<reference evidence="2 3" key="1">
    <citation type="submission" date="2017-06" db="EMBL/GenBank/DDBJ databases">
        <title>Ant-infecting Ophiocordyceps genomes reveal a high diversity of potential behavioral manipulation genes and a possible major role for enterotoxins.</title>
        <authorList>
            <person name="De Bekker C."/>
            <person name="Evans H.C."/>
            <person name="Brachmann A."/>
            <person name="Hughes D.P."/>
        </authorList>
    </citation>
    <scope>NUCLEOTIDE SEQUENCE [LARGE SCALE GENOMIC DNA]</scope>
    <source>
        <strain evidence="2 3">1348a</strain>
    </source>
</reference>